<gene>
    <name evidence="2" type="ORF">CSOJ01_05064</name>
</gene>
<comment type="caution">
    <text evidence="2">The sequence shown here is derived from an EMBL/GenBank/DDBJ whole genome shotgun (WGS) entry which is preliminary data.</text>
</comment>
<reference evidence="2 3" key="1">
    <citation type="journal article" date="2020" name="Phytopathology">
        <title>Genome Sequence Resources of Colletotrichum truncatum, C. plurivorum, C. musicola, and C. sojae: Four Species Pathogenic to Soybean (Glycine max).</title>
        <authorList>
            <person name="Rogerio F."/>
            <person name="Boufleur T.R."/>
            <person name="Ciampi-Guillardi M."/>
            <person name="Sukno S.A."/>
            <person name="Thon M.R."/>
            <person name="Massola Junior N.S."/>
            <person name="Baroncelli R."/>
        </authorList>
    </citation>
    <scope>NUCLEOTIDE SEQUENCE [LARGE SCALE GENOMIC DNA]</scope>
    <source>
        <strain evidence="2 3">LFN0009</strain>
    </source>
</reference>
<accession>A0A8H6MY94</accession>
<evidence type="ECO:0000313" key="2">
    <source>
        <dbReference type="EMBL" id="KAF6812645.1"/>
    </source>
</evidence>
<dbReference type="PANTHER" id="PTHR35186">
    <property type="entry name" value="ANK_REP_REGION DOMAIN-CONTAINING PROTEIN"/>
    <property type="match status" value="1"/>
</dbReference>
<feature type="domain" description="DUF7580" evidence="1">
    <location>
        <begin position="153"/>
        <end position="369"/>
    </location>
</feature>
<keyword evidence="3" id="KW-1185">Reference proteome</keyword>
<organism evidence="2 3">
    <name type="scientific">Colletotrichum sojae</name>
    <dbReference type="NCBI Taxonomy" id="2175907"/>
    <lineage>
        <taxon>Eukaryota</taxon>
        <taxon>Fungi</taxon>
        <taxon>Dikarya</taxon>
        <taxon>Ascomycota</taxon>
        <taxon>Pezizomycotina</taxon>
        <taxon>Sordariomycetes</taxon>
        <taxon>Hypocreomycetidae</taxon>
        <taxon>Glomerellales</taxon>
        <taxon>Glomerellaceae</taxon>
        <taxon>Colletotrichum</taxon>
        <taxon>Colletotrichum orchidearum species complex</taxon>
    </lineage>
</organism>
<dbReference type="Pfam" id="PF24476">
    <property type="entry name" value="DUF7580"/>
    <property type="match status" value="1"/>
</dbReference>
<evidence type="ECO:0000259" key="1">
    <source>
        <dbReference type="Pfam" id="PF24476"/>
    </source>
</evidence>
<proteinExistence type="predicted"/>
<dbReference type="InterPro" id="IPR056002">
    <property type="entry name" value="DUF7580"/>
</dbReference>
<sequence>MAMIARLNDRNSEMGIFYSHIGACCTRLHSEAQLSSRLDDALADRALVLLDSLIAQHGLQELQAIVTLHSRLQLLNICWKDVKKQQDDVKLNFVRRWLKPVASQKDQESWERDMEGCIDQLSQHQPIHHPNGLAKLALKNITEPSQGHNFLIEETTEATSLAQYIEAGHTGLNEKTKRLPSLIIAHNVLHLNGTSWLQTGWGSSNIKFFQKASSEIPLRPFIERPARGFQFASSAISVENIYGEKVDDEGCDPDLSHPCPALVTLAVILMEIKLKKPFRKMAEEHGIHFVNGSDGPILLLVVDQVFNGGEESHQDGWRTQIPENTHLFTAIENCLDCELWEEEDSTSLDPKALRLRIYENVVHPLEQHLIHRRF</sequence>
<dbReference type="PANTHER" id="PTHR35186:SF4">
    <property type="entry name" value="PRION-INHIBITION AND PROPAGATION HELO DOMAIN-CONTAINING PROTEIN"/>
    <property type="match status" value="1"/>
</dbReference>
<name>A0A8H6MY94_9PEZI</name>
<dbReference type="EMBL" id="WIGN01000061">
    <property type="protein sequence ID" value="KAF6812645.1"/>
    <property type="molecule type" value="Genomic_DNA"/>
</dbReference>
<protein>
    <submittedName>
        <fullName evidence="2">Pfs domain-containing protein</fullName>
    </submittedName>
</protein>
<dbReference type="AlphaFoldDB" id="A0A8H6MY94"/>
<dbReference type="Proteomes" id="UP000652219">
    <property type="component" value="Unassembled WGS sequence"/>
</dbReference>
<evidence type="ECO:0000313" key="3">
    <source>
        <dbReference type="Proteomes" id="UP000652219"/>
    </source>
</evidence>